<evidence type="ECO:0000313" key="3">
    <source>
        <dbReference type="EMBL" id="CAF9938411.1"/>
    </source>
</evidence>
<evidence type="ECO:0000259" key="2">
    <source>
        <dbReference type="Pfam" id="PF10544"/>
    </source>
</evidence>
<feature type="region of interest" description="Disordered" evidence="1">
    <location>
        <begin position="551"/>
        <end position="576"/>
    </location>
</feature>
<reference evidence="3" key="1">
    <citation type="submission" date="2021-03" db="EMBL/GenBank/DDBJ databases">
        <authorList>
            <person name="Tagirdzhanova G."/>
        </authorList>
    </citation>
    <scope>NUCLEOTIDE SEQUENCE</scope>
</reference>
<feature type="compositionally biased region" description="Polar residues" evidence="1">
    <location>
        <begin position="266"/>
        <end position="279"/>
    </location>
</feature>
<dbReference type="Pfam" id="PF10544">
    <property type="entry name" value="T5orf172"/>
    <property type="match status" value="1"/>
</dbReference>
<dbReference type="PANTHER" id="PTHR28094:SF1">
    <property type="entry name" value="MEIOTICALLY UP-REGULATED GENE 113 PROTEIN"/>
    <property type="match status" value="1"/>
</dbReference>
<dbReference type="OrthoDB" id="3549465at2759"/>
<dbReference type="InterPro" id="IPR053006">
    <property type="entry name" value="Meiosis_regulatory"/>
</dbReference>
<gene>
    <name evidence="3" type="ORF">HETSPECPRED_001060</name>
</gene>
<feature type="region of interest" description="Disordered" evidence="1">
    <location>
        <begin position="227"/>
        <end position="247"/>
    </location>
</feature>
<feature type="compositionally biased region" description="Low complexity" evidence="1">
    <location>
        <begin position="235"/>
        <end position="247"/>
    </location>
</feature>
<keyword evidence="4" id="KW-1185">Reference proteome</keyword>
<feature type="domain" description="Bacteriophage T5 Orf172 DNA-binding" evidence="2">
    <location>
        <begin position="381"/>
        <end position="503"/>
    </location>
</feature>
<organism evidence="3 4">
    <name type="scientific">Heterodermia speciosa</name>
    <dbReference type="NCBI Taxonomy" id="116794"/>
    <lineage>
        <taxon>Eukaryota</taxon>
        <taxon>Fungi</taxon>
        <taxon>Dikarya</taxon>
        <taxon>Ascomycota</taxon>
        <taxon>Pezizomycotina</taxon>
        <taxon>Lecanoromycetes</taxon>
        <taxon>OSLEUM clade</taxon>
        <taxon>Lecanoromycetidae</taxon>
        <taxon>Caliciales</taxon>
        <taxon>Physciaceae</taxon>
        <taxon>Heterodermia</taxon>
    </lineage>
</organism>
<sequence length="576" mass="66067">MFMNSPGKTRSFQQPLSLPGLAKRLEEGTHLCLTSPFPYYNGCKVRFDADLEGLPATAIHEARATLKDILGAGSLVEKCNLRKNVARLIKVAQAFCCSKHREDWELMEDFAYYWVAFEYTHCFPESIHWEWDDSRWQCLASDHHADVGYLNKLDKADRDTVYRSLNQLVVYTAFSDESDDLDDVFLHKAIVNLARKWTCADHRKCSDIMKAIQTNLEEDIRNATLKSKPVHSAEHTSSSSASSSPGSASICTRLKSFFSNLSPTDSVTSIQDSGNSNSDSQRRKSAPTELPSFYSEPKTAERPPPVRSTASDAQASLESSTIDSLTSRASTPAISPSPAPSNTIEFTKFYKSFKEPRTVFNEVLNLVRQPASTNQNLYQDGWIYVLQIPDYKEYVKIGRTTQRMDARIRQIKKCRSGLMIKEIGCEFNSKVSYHERLEKIIHADLYNERCYFSCFCKRSKSRGDSHKSEASKIDSHQDDGLTKHGEWFKMDAQEAIERVEKWRSWMRQEPYESPGSDREGELKQDFVRRVDFFEKQRISDDPSTWWQEFRAPLNMTPGPNTRQDKRRRWSGVFAQK</sequence>
<feature type="compositionally biased region" description="Low complexity" evidence="1">
    <location>
        <begin position="326"/>
        <end position="339"/>
    </location>
</feature>
<feature type="region of interest" description="Disordered" evidence="1">
    <location>
        <begin position="266"/>
        <end position="339"/>
    </location>
</feature>
<dbReference type="PANTHER" id="PTHR28094">
    <property type="entry name" value="MEIOTICALLY UP-REGULATED GENE 113 PROTEIN"/>
    <property type="match status" value="1"/>
</dbReference>
<dbReference type="InterPro" id="IPR018306">
    <property type="entry name" value="Phage_T5_Orf172_DNA-bd"/>
</dbReference>
<feature type="compositionally biased region" description="Polar residues" evidence="1">
    <location>
        <begin position="308"/>
        <end position="325"/>
    </location>
</feature>
<proteinExistence type="predicted"/>
<dbReference type="EMBL" id="CAJPDS010000113">
    <property type="protein sequence ID" value="CAF9938411.1"/>
    <property type="molecule type" value="Genomic_DNA"/>
</dbReference>
<protein>
    <recommendedName>
        <fullName evidence="2">Bacteriophage T5 Orf172 DNA-binding domain-containing protein</fullName>
    </recommendedName>
</protein>
<evidence type="ECO:0000313" key="4">
    <source>
        <dbReference type="Proteomes" id="UP000664521"/>
    </source>
</evidence>
<dbReference type="AlphaFoldDB" id="A0A8H3J0G5"/>
<dbReference type="Proteomes" id="UP000664521">
    <property type="component" value="Unassembled WGS sequence"/>
</dbReference>
<comment type="caution">
    <text evidence="3">The sequence shown here is derived from an EMBL/GenBank/DDBJ whole genome shotgun (WGS) entry which is preliminary data.</text>
</comment>
<evidence type="ECO:0000256" key="1">
    <source>
        <dbReference type="SAM" id="MobiDB-lite"/>
    </source>
</evidence>
<name>A0A8H3J0G5_9LECA</name>
<accession>A0A8H3J0G5</accession>